<gene>
    <name evidence="8 10" type="primary">mobA</name>
    <name evidence="10" type="ORF">Kalk_04435</name>
</gene>
<evidence type="ECO:0000256" key="3">
    <source>
        <dbReference type="ARBA" id="ARBA00022723"/>
    </source>
</evidence>
<dbReference type="EMBL" id="CP022684">
    <property type="protein sequence ID" value="AUM11710.1"/>
    <property type="molecule type" value="Genomic_DNA"/>
</dbReference>
<comment type="subunit">
    <text evidence="8">Monomer.</text>
</comment>
<evidence type="ECO:0000256" key="6">
    <source>
        <dbReference type="ARBA" id="ARBA00023134"/>
    </source>
</evidence>
<dbReference type="GO" id="GO:0061603">
    <property type="term" value="F:molybdenum cofactor guanylyltransferase activity"/>
    <property type="evidence" value="ECO:0007669"/>
    <property type="project" value="UniProtKB-EC"/>
</dbReference>
<dbReference type="PANTHER" id="PTHR19136">
    <property type="entry name" value="MOLYBDENUM COFACTOR GUANYLYLTRANSFERASE"/>
    <property type="match status" value="1"/>
</dbReference>
<dbReference type="Pfam" id="PF12804">
    <property type="entry name" value="NTP_transf_3"/>
    <property type="match status" value="1"/>
</dbReference>
<keyword evidence="7 8" id="KW-0501">Molybdenum cofactor biosynthesis</keyword>
<dbReference type="SUPFAM" id="SSF53448">
    <property type="entry name" value="Nucleotide-diphospho-sugar transferases"/>
    <property type="match status" value="1"/>
</dbReference>
<keyword evidence="11" id="KW-1185">Reference proteome</keyword>
<dbReference type="InterPro" id="IPR025877">
    <property type="entry name" value="MobA-like_NTP_Trfase"/>
</dbReference>
<dbReference type="AlphaFoldDB" id="A0A2K9LHJ3"/>
<dbReference type="Proteomes" id="UP000235116">
    <property type="component" value="Chromosome"/>
</dbReference>
<accession>A0A2K9LHJ3</accession>
<name>A0A2K9LHJ3_9GAMM</name>
<comment type="catalytic activity">
    <reaction evidence="8">
        <text>Mo-molybdopterin + GTP + H(+) = Mo-molybdopterin guanine dinucleotide + diphosphate</text>
        <dbReference type="Rhea" id="RHEA:34243"/>
        <dbReference type="ChEBI" id="CHEBI:15378"/>
        <dbReference type="ChEBI" id="CHEBI:33019"/>
        <dbReference type="ChEBI" id="CHEBI:37565"/>
        <dbReference type="ChEBI" id="CHEBI:71302"/>
        <dbReference type="ChEBI" id="CHEBI:71310"/>
        <dbReference type="EC" id="2.7.7.77"/>
    </reaction>
</comment>
<keyword evidence="6 8" id="KW-0342">GTP-binding</keyword>
<evidence type="ECO:0000256" key="7">
    <source>
        <dbReference type="ARBA" id="ARBA00023150"/>
    </source>
</evidence>
<comment type="caution">
    <text evidence="8">Lacks conserved residue(s) required for the propagation of feature annotation.</text>
</comment>
<evidence type="ECO:0000313" key="11">
    <source>
        <dbReference type="Proteomes" id="UP000235116"/>
    </source>
</evidence>
<feature type="binding site" evidence="8">
    <location>
        <position position="111"/>
    </location>
    <ligand>
        <name>Mg(2+)</name>
        <dbReference type="ChEBI" id="CHEBI:18420"/>
    </ligand>
</feature>
<feature type="binding site" evidence="8">
    <location>
        <position position="82"/>
    </location>
    <ligand>
        <name>GTP</name>
        <dbReference type="ChEBI" id="CHEBI:37565"/>
    </ligand>
</feature>
<comment type="similarity">
    <text evidence="8">Belongs to the MobA family.</text>
</comment>
<dbReference type="CDD" id="cd02503">
    <property type="entry name" value="MobA"/>
    <property type="match status" value="1"/>
</dbReference>
<keyword evidence="3 8" id="KW-0479">Metal-binding</keyword>
<dbReference type="GO" id="GO:1902758">
    <property type="term" value="P:bis(molybdopterin guanine dinucleotide)molybdenum biosynthetic process"/>
    <property type="evidence" value="ECO:0007669"/>
    <property type="project" value="TreeGrafter"/>
</dbReference>
<dbReference type="HAMAP" id="MF_00316">
    <property type="entry name" value="MobA"/>
    <property type="match status" value="1"/>
</dbReference>
<dbReference type="InterPro" id="IPR029044">
    <property type="entry name" value="Nucleotide-diphossugar_trans"/>
</dbReference>
<evidence type="ECO:0000256" key="8">
    <source>
        <dbReference type="HAMAP-Rule" id="MF_00316"/>
    </source>
</evidence>
<comment type="function">
    <text evidence="8">Transfers a GMP moiety from GTP to Mo-molybdopterin (Mo-MPT) cofactor (Moco or molybdenum cofactor) to form Mo-molybdopterin guanine dinucleotide (Mo-MGD) cofactor.</text>
</comment>
<comment type="cofactor">
    <cofactor evidence="8">
        <name>Mg(2+)</name>
        <dbReference type="ChEBI" id="CHEBI:18420"/>
    </cofactor>
</comment>
<feature type="domain" description="MobA-like NTP transferase" evidence="9">
    <location>
        <begin position="20"/>
        <end position="167"/>
    </location>
</feature>
<evidence type="ECO:0000256" key="4">
    <source>
        <dbReference type="ARBA" id="ARBA00022741"/>
    </source>
</evidence>
<dbReference type="Gene3D" id="3.90.550.10">
    <property type="entry name" value="Spore Coat Polysaccharide Biosynthesis Protein SpsA, Chain A"/>
    <property type="match status" value="1"/>
</dbReference>
<comment type="subcellular location">
    <subcellularLocation>
        <location evidence="8">Cytoplasm</location>
    </subcellularLocation>
</comment>
<reference evidence="11" key="1">
    <citation type="submission" date="2017-08" db="EMBL/GenBank/DDBJ databases">
        <title>Direct submision.</title>
        <authorList>
            <person name="Kim S.-J."/>
            <person name="Rhee S.-K."/>
        </authorList>
    </citation>
    <scope>NUCLEOTIDE SEQUENCE [LARGE SCALE GENOMIC DNA]</scope>
    <source>
        <strain evidence="11">GI5</strain>
    </source>
</reference>
<dbReference type="KEGG" id="kak:Kalk_04435"/>
<evidence type="ECO:0000256" key="1">
    <source>
        <dbReference type="ARBA" id="ARBA00022490"/>
    </source>
</evidence>
<evidence type="ECO:0000256" key="5">
    <source>
        <dbReference type="ARBA" id="ARBA00022842"/>
    </source>
</evidence>
<sequence>MKRNVSQWEIGMSKSRAITGIILAGGEGRRMGGQDKGWLQLQGLPMIRRAIERLQPQVEQIVISANRNLDAYAKLDARIYSDDTPYQGPLGGIAACLEHIDTDYGLIVPTDAPLIPINLVESLSAHIPAKLILCRDEKRMQPLFGLYHRSLAASIRAFLAGGDRKLMLWCEQQDPEVVTIGDNSAFTNLNTPSELSEFEKKLHI</sequence>
<feature type="binding site" evidence="8">
    <location>
        <begin position="23"/>
        <end position="25"/>
    </location>
    <ligand>
        <name>GTP</name>
        <dbReference type="ChEBI" id="CHEBI:37565"/>
    </ligand>
</feature>
<feature type="binding site" evidence="8">
    <location>
        <position position="111"/>
    </location>
    <ligand>
        <name>GTP</name>
        <dbReference type="ChEBI" id="CHEBI:37565"/>
    </ligand>
</feature>
<keyword evidence="2 8" id="KW-0808">Transferase</keyword>
<dbReference type="InterPro" id="IPR013482">
    <property type="entry name" value="Molybde_CF_guanTrfase"/>
</dbReference>
<dbReference type="NCBIfam" id="TIGR02665">
    <property type="entry name" value="molyb_mobA"/>
    <property type="match status" value="1"/>
</dbReference>
<keyword evidence="1 8" id="KW-0963">Cytoplasm</keyword>
<protein>
    <recommendedName>
        <fullName evidence="8">Molybdenum cofactor guanylyltransferase</fullName>
        <shortName evidence="8">MoCo guanylyltransferase</shortName>
        <ecNumber evidence="8">2.7.7.77</ecNumber>
    </recommendedName>
    <alternativeName>
        <fullName evidence="8">GTP:molybdopterin guanylyltransferase</fullName>
    </alternativeName>
    <alternativeName>
        <fullName evidence="8">Mo-MPT guanylyltransferase</fullName>
    </alternativeName>
    <alternativeName>
        <fullName evidence="8">Molybdopterin guanylyltransferase</fullName>
    </alternativeName>
    <alternativeName>
        <fullName evidence="8">Molybdopterin-guanine dinucleotide synthase</fullName>
        <shortName evidence="8">MGD synthase</shortName>
    </alternativeName>
</protein>
<organism evidence="10 11">
    <name type="scientific">Ketobacter alkanivorans</name>
    <dbReference type="NCBI Taxonomy" id="1917421"/>
    <lineage>
        <taxon>Bacteria</taxon>
        <taxon>Pseudomonadati</taxon>
        <taxon>Pseudomonadota</taxon>
        <taxon>Gammaproteobacteria</taxon>
        <taxon>Pseudomonadales</taxon>
        <taxon>Ketobacteraceae</taxon>
        <taxon>Ketobacter</taxon>
    </lineage>
</organism>
<keyword evidence="10" id="KW-0548">Nucleotidyltransferase</keyword>
<dbReference type="EC" id="2.7.7.77" evidence="8"/>
<dbReference type="GO" id="GO:0046872">
    <property type="term" value="F:metal ion binding"/>
    <property type="evidence" value="ECO:0007669"/>
    <property type="project" value="UniProtKB-KW"/>
</dbReference>
<dbReference type="GO" id="GO:0005525">
    <property type="term" value="F:GTP binding"/>
    <property type="evidence" value="ECO:0007669"/>
    <property type="project" value="UniProtKB-UniRule"/>
</dbReference>
<proteinExistence type="inferred from homology"/>
<feature type="binding site" evidence="8">
    <location>
        <position position="36"/>
    </location>
    <ligand>
        <name>GTP</name>
        <dbReference type="ChEBI" id="CHEBI:37565"/>
    </ligand>
</feature>
<evidence type="ECO:0000313" key="10">
    <source>
        <dbReference type="EMBL" id="AUM11710.1"/>
    </source>
</evidence>
<dbReference type="GO" id="GO:0005737">
    <property type="term" value="C:cytoplasm"/>
    <property type="evidence" value="ECO:0007669"/>
    <property type="project" value="UniProtKB-SubCell"/>
</dbReference>
<evidence type="ECO:0000259" key="9">
    <source>
        <dbReference type="Pfam" id="PF12804"/>
    </source>
</evidence>
<keyword evidence="4 8" id="KW-0547">Nucleotide-binding</keyword>
<keyword evidence="5 8" id="KW-0460">Magnesium</keyword>
<dbReference type="PANTHER" id="PTHR19136:SF81">
    <property type="entry name" value="MOLYBDENUM COFACTOR GUANYLYLTRANSFERASE"/>
    <property type="match status" value="1"/>
</dbReference>
<comment type="domain">
    <text evidence="8">The N-terminal domain determines nucleotide recognition and specific binding, while the C-terminal domain determines the specific binding to the target protein.</text>
</comment>
<evidence type="ECO:0000256" key="2">
    <source>
        <dbReference type="ARBA" id="ARBA00022679"/>
    </source>
</evidence>